<reference evidence="1" key="1">
    <citation type="submission" date="2019-02" db="EMBL/GenBank/DDBJ databases">
        <authorList>
            <person name="Gruber-Vodicka R. H."/>
            <person name="Seah K. B. B."/>
        </authorList>
    </citation>
    <scope>NUCLEOTIDE SEQUENCE</scope>
    <source>
        <strain evidence="1">BECK_S312</strain>
        <strain evidence="2">BECK_S426</strain>
    </source>
</reference>
<organism evidence="1">
    <name type="scientific">Candidatus Kentrum sp. LPFa</name>
    <dbReference type="NCBI Taxonomy" id="2126335"/>
    <lineage>
        <taxon>Bacteria</taxon>
        <taxon>Pseudomonadati</taxon>
        <taxon>Pseudomonadota</taxon>
        <taxon>Gammaproteobacteria</taxon>
        <taxon>Candidatus Kentrum</taxon>
    </lineage>
</organism>
<protein>
    <submittedName>
        <fullName evidence="1">Uncharacterized protein</fullName>
    </submittedName>
</protein>
<evidence type="ECO:0000313" key="1">
    <source>
        <dbReference type="EMBL" id="VFK14140.1"/>
    </source>
</evidence>
<dbReference type="AlphaFoldDB" id="A0A450WAT6"/>
<evidence type="ECO:0000313" key="2">
    <source>
        <dbReference type="EMBL" id="VFK29848.1"/>
    </source>
</evidence>
<accession>A0A450WAT6</accession>
<name>A0A450WAT6_9GAMM</name>
<proteinExistence type="predicted"/>
<gene>
    <name evidence="1" type="ORF">BECKLPF1236A_GA0070988_101009</name>
    <name evidence="2" type="ORF">BECKLPF1236C_GA0070990_100969</name>
</gene>
<dbReference type="EMBL" id="CAADFM010000100">
    <property type="protein sequence ID" value="VFK14140.1"/>
    <property type="molecule type" value="Genomic_DNA"/>
</dbReference>
<sequence>MWLFRIKIRYDAADAKVRVYPYVGNQGSFKEFVGKLRRGQIAKNMKQDYFNTMKRSKTVCLSVINFALLLKS</sequence>
<dbReference type="EMBL" id="CAADFP010000096">
    <property type="protein sequence ID" value="VFK29848.1"/>
    <property type="molecule type" value="Genomic_DNA"/>
</dbReference>